<dbReference type="Gene3D" id="3.30.230.10">
    <property type="match status" value="1"/>
</dbReference>
<protein>
    <recommendedName>
        <fullName evidence="3">mevalonate kinase</fullName>
        <ecNumber evidence="3">2.7.1.36</ecNumber>
    </recommendedName>
</protein>
<reference evidence="15 16" key="1">
    <citation type="submission" date="2020-08" db="EMBL/GenBank/DDBJ databases">
        <title>Sequencing the genomes of 1000 actinobacteria strains.</title>
        <authorList>
            <person name="Klenk H.-P."/>
        </authorList>
    </citation>
    <scope>NUCLEOTIDE SEQUENCE [LARGE SCALE GENOMIC DNA]</scope>
    <source>
        <strain evidence="15 16">DSM 105784</strain>
    </source>
</reference>
<name>A0A841AKJ8_9MICO</name>
<dbReference type="PANTHER" id="PTHR43290:SF2">
    <property type="entry name" value="MEVALONATE KINASE"/>
    <property type="match status" value="1"/>
</dbReference>
<dbReference type="Proteomes" id="UP000536685">
    <property type="component" value="Unassembled WGS sequence"/>
</dbReference>
<dbReference type="EMBL" id="JACHMJ010000001">
    <property type="protein sequence ID" value="MBB5842868.1"/>
    <property type="molecule type" value="Genomic_DNA"/>
</dbReference>
<dbReference type="RefSeq" id="WP_184234660.1">
    <property type="nucleotide sequence ID" value="NZ_JACHMJ010000001.1"/>
</dbReference>
<keyword evidence="16" id="KW-1185">Reference proteome</keyword>
<dbReference type="GO" id="GO:0004496">
    <property type="term" value="F:mevalonate kinase activity"/>
    <property type="evidence" value="ECO:0007669"/>
    <property type="project" value="UniProtKB-EC"/>
</dbReference>
<dbReference type="Pfam" id="PF00288">
    <property type="entry name" value="GHMP_kinases_N"/>
    <property type="match status" value="1"/>
</dbReference>
<dbReference type="InterPro" id="IPR036554">
    <property type="entry name" value="GHMP_kinase_C_sf"/>
</dbReference>
<evidence type="ECO:0000256" key="4">
    <source>
        <dbReference type="ARBA" id="ARBA00022490"/>
    </source>
</evidence>
<dbReference type="EC" id="2.7.1.36" evidence="3"/>
<evidence type="ECO:0000256" key="1">
    <source>
        <dbReference type="ARBA" id="ARBA00004496"/>
    </source>
</evidence>
<evidence type="ECO:0000256" key="5">
    <source>
        <dbReference type="ARBA" id="ARBA00022516"/>
    </source>
</evidence>
<evidence type="ECO:0000256" key="7">
    <source>
        <dbReference type="ARBA" id="ARBA00022741"/>
    </source>
</evidence>
<gene>
    <name evidence="15" type="ORF">HD599_001191</name>
</gene>
<keyword evidence="6 15" id="KW-0808">Transferase</keyword>
<evidence type="ECO:0000256" key="2">
    <source>
        <dbReference type="ARBA" id="ARBA00006495"/>
    </source>
</evidence>
<dbReference type="GO" id="GO:0005524">
    <property type="term" value="F:ATP binding"/>
    <property type="evidence" value="ECO:0007669"/>
    <property type="project" value="UniProtKB-KW"/>
</dbReference>
<dbReference type="SUPFAM" id="SSF55060">
    <property type="entry name" value="GHMP Kinase, C-terminal domain"/>
    <property type="match status" value="1"/>
</dbReference>
<evidence type="ECO:0000256" key="10">
    <source>
        <dbReference type="ARBA" id="ARBA00022842"/>
    </source>
</evidence>
<dbReference type="GO" id="GO:0005829">
    <property type="term" value="C:cytosol"/>
    <property type="evidence" value="ECO:0007669"/>
    <property type="project" value="TreeGrafter"/>
</dbReference>
<evidence type="ECO:0000259" key="13">
    <source>
        <dbReference type="Pfam" id="PF00288"/>
    </source>
</evidence>
<proteinExistence type="inferred from homology"/>
<dbReference type="UniPathway" id="UPA00057">
    <property type="reaction ID" value="UER00098"/>
</dbReference>
<feature type="domain" description="GHMP kinase C-terminal" evidence="14">
    <location>
        <begin position="240"/>
        <end position="311"/>
    </location>
</feature>
<evidence type="ECO:0000313" key="16">
    <source>
        <dbReference type="Proteomes" id="UP000536685"/>
    </source>
</evidence>
<comment type="subcellular location">
    <subcellularLocation>
        <location evidence="1">Cytoplasm</location>
    </subcellularLocation>
</comment>
<keyword evidence="9" id="KW-0067">ATP-binding</keyword>
<evidence type="ECO:0000313" key="15">
    <source>
        <dbReference type="EMBL" id="MBB5842868.1"/>
    </source>
</evidence>
<dbReference type="GO" id="GO:0019287">
    <property type="term" value="P:isopentenyl diphosphate biosynthetic process, mevalonate pathway"/>
    <property type="evidence" value="ECO:0007669"/>
    <property type="project" value="UniProtKB-UniPathway"/>
</dbReference>
<dbReference type="InterPro" id="IPR006203">
    <property type="entry name" value="GHMP_knse_ATP-bd_CS"/>
</dbReference>
<comment type="pathway">
    <text evidence="12">Isoprenoid biosynthesis; isopentenyl diphosphate biosynthesis via mevalonate pathway; isopentenyl diphosphate from (R)-mevalonate: step 1/3.</text>
</comment>
<dbReference type="AlphaFoldDB" id="A0A841AKJ8"/>
<comment type="similarity">
    <text evidence="2">Belongs to the GHMP kinase family. Mevalonate kinase subfamily.</text>
</comment>
<keyword evidence="11" id="KW-0443">Lipid metabolism</keyword>
<dbReference type="SUPFAM" id="SSF54211">
    <property type="entry name" value="Ribosomal protein S5 domain 2-like"/>
    <property type="match status" value="1"/>
</dbReference>
<dbReference type="InterPro" id="IPR006204">
    <property type="entry name" value="GHMP_kinase_N_dom"/>
</dbReference>
<evidence type="ECO:0000256" key="11">
    <source>
        <dbReference type="ARBA" id="ARBA00023098"/>
    </source>
</evidence>
<dbReference type="InterPro" id="IPR020568">
    <property type="entry name" value="Ribosomal_Su5_D2-typ_SF"/>
</dbReference>
<dbReference type="Gene3D" id="3.30.70.890">
    <property type="entry name" value="GHMP kinase, C-terminal domain"/>
    <property type="match status" value="1"/>
</dbReference>
<feature type="domain" description="GHMP kinase N-terminal" evidence="13">
    <location>
        <begin position="85"/>
        <end position="160"/>
    </location>
</feature>
<dbReference type="PROSITE" id="PS00627">
    <property type="entry name" value="GHMP_KINASES_ATP"/>
    <property type="match status" value="1"/>
</dbReference>
<dbReference type="InterPro" id="IPR014721">
    <property type="entry name" value="Ribsml_uS5_D2-typ_fold_subgr"/>
</dbReference>
<dbReference type="InterPro" id="IPR013750">
    <property type="entry name" value="GHMP_kinase_C_dom"/>
</dbReference>
<dbReference type="PRINTS" id="PR00959">
    <property type="entry name" value="MEVGALKINASE"/>
</dbReference>
<organism evidence="15 16">
    <name type="scientific">Conyzicola lurida</name>
    <dbReference type="NCBI Taxonomy" id="1172621"/>
    <lineage>
        <taxon>Bacteria</taxon>
        <taxon>Bacillati</taxon>
        <taxon>Actinomycetota</taxon>
        <taxon>Actinomycetes</taxon>
        <taxon>Micrococcales</taxon>
        <taxon>Microbacteriaceae</taxon>
        <taxon>Conyzicola</taxon>
    </lineage>
</organism>
<dbReference type="Pfam" id="PF08544">
    <property type="entry name" value="GHMP_kinases_C"/>
    <property type="match status" value="1"/>
</dbReference>
<accession>A0A841AKJ8</accession>
<keyword evidence="4" id="KW-0963">Cytoplasm</keyword>
<evidence type="ECO:0000259" key="14">
    <source>
        <dbReference type="Pfam" id="PF08544"/>
    </source>
</evidence>
<comment type="caution">
    <text evidence="15">The sequence shown here is derived from an EMBL/GenBank/DDBJ whole genome shotgun (WGS) entry which is preliminary data.</text>
</comment>
<dbReference type="InterPro" id="IPR006205">
    <property type="entry name" value="Mev_gal_kin"/>
</dbReference>
<evidence type="ECO:0000256" key="9">
    <source>
        <dbReference type="ARBA" id="ARBA00022840"/>
    </source>
</evidence>
<sequence length="325" mass="33020">MSATDESGADGFLRDDEGTGSAHAKFILLGEHAVVYGRPAIGMPLPRMWVRAVARVTDGPLLLETDIYTGPLAEAPASFDAVGAAIRNALVHFGQPESHVEVCVHGDVPIGRGLGSSAAVAHAIVEAIRELFGGTLDDDERFELVQSAERVAHGNPSGLDARATRAPAPILFEQGAVTSLDVAFGGVFVIADTGIRGSTKIAVGDVAAYGVANPERSAALLDQLEQLTRDAAVDLAGDRRKELGGRMSRAHAILTELGAGHESITRLVDAAVGAGALGAKLTGGGQGGCVVALVASSADAAGVVDALTAAGAVNCWVVTAAGQRP</sequence>
<evidence type="ECO:0000256" key="3">
    <source>
        <dbReference type="ARBA" id="ARBA00012103"/>
    </source>
</evidence>
<keyword evidence="5" id="KW-0444">Lipid biosynthesis</keyword>
<keyword evidence="8 15" id="KW-0418">Kinase</keyword>
<dbReference type="PANTHER" id="PTHR43290">
    <property type="entry name" value="MEVALONATE KINASE"/>
    <property type="match status" value="1"/>
</dbReference>
<keyword evidence="10" id="KW-0460">Magnesium</keyword>
<dbReference type="NCBIfam" id="TIGR00549">
    <property type="entry name" value="mevalon_kin"/>
    <property type="match status" value="1"/>
</dbReference>
<evidence type="ECO:0000256" key="8">
    <source>
        <dbReference type="ARBA" id="ARBA00022777"/>
    </source>
</evidence>
<keyword evidence="7" id="KW-0547">Nucleotide-binding</keyword>
<evidence type="ECO:0000256" key="12">
    <source>
        <dbReference type="ARBA" id="ARBA00029438"/>
    </source>
</evidence>
<evidence type="ECO:0000256" key="6">
    <source>
        <dbReference type="ARBA" id="ARBA00022679"/>
    </source>
</evidence>